<protein>
    <submittedName>
        <fullName evidence="1">DUF6586 family protein</fullName>
    </submittedName>
</protein>
<dbReference type="EMBL" id="JBHLZN010000001">
    <property type="protein sequence ID" value="MFB9885661.1"/>
    <property type="molecule type" value="Genomic_DNA"/>
</dbReference>
<dbReference type="InterPro" id="IPR046493">
    <property type="entry name" value="DUF6586"/>
</dbReference>
<organism evidence="1 2">
    <name type="scientific">Balneatrix alpica</name>
    <dbReference type="NCBI Taxonomy" id="75684"/>
    <lineage>
        <taxon>Bacteria</taxon>
        <taxon>Pseudomonadati</taxon>
        <taxon>Pseudomonadota</taxon>
        <taxon>Gammaproteobacteria</taxon>
        <taxon>Oceanospirillales</taxon>
        <taxon>Balneatrichaceae</taxon>
        <taxon>Balneatrix</taxon>
    </lineage>
</organism>
<accession>A0ABV5ZBS9</accession>
<keyword evidence="2" id="KW-1185">Reference proteome</keyword>
<gene>
    <name evidence="1" type="ORF">ACFFLH_04475</name>
</gene>
<comment type="caution">
    <text evidence="1">The sequence shown here is derived from an EMBL/GenBank/DDBJ whole genome shotgun (WGS) entry which is preliminary data.</text>
</comment>
<dbReference type="Pfam" id="PF20227">
    <property type="entry name" value="DUF6586"/>
    <property type="match status" value="1"/>
</dbReference>
<evidence type="ECO:0000313" key="1">
    <source>
        <dbReference type="EMBL" id="MFB9885661.1"/>
    </source>
</evidence>
<proteinExistence type="predicted"/>
<sequence>MTHPYATRTNQKLYFARLHLEALTQAHSSQGWNKHALIESYHESIVAHLFGAYHALLREIAQSYKLPPEQVRVADDLMALLESRGYEGPEYLYIQQLLADQNSWLSQLVRSYRACWRAQEQREKASSSERLSEIHLVQVNPDHEEDGELQQQLQQWLGQLQQLVERCREQTQEW</sequence>
<evidence type="ECO:0000313" key="2">
    <source>
        <dbReference type="Proteomes" id="UP001589628"/>
    </source>
</evidence>
<name>A0ABV5ZBS9_9GAMM</name>
<reference evidence="1 2" key="1">
    <citation type="submission" date="2024-09" db="EMBL/GenBank/DDBJ databases">
        <authorList>
            <person name="Sun Q."/>
            <person name="Mori K."/>
        </authorList>
    </citation>
    <scope>NUCLEOTIDE SEQUENCE [LARGE SCALE GENOMIC DNA]</scope>
    <source>
        <strain evidence="1 2">ATCC 51285</strain>
    </source>
</reference>
<dbReference type="Proteomes" id="UP001589628">
    <property type="component" value="Unassembled WGS sequence"/>
</dbReference>
<dbReference type="RefSeq" id="WP_027313741.1">
    <property type="nucleotide sequence ID" value="NZ_JAUESS010000005.1"/>
</dbReference>